<evidence type="ECO:0000256" key="1">
    <source>
        <dbReference type="SAM" id="Coils"/>
    </source>
</evidence>
<name>A0A5J4VAH0_9EUKA</name>
<dbReference type="Gene3D" id="1.10.510.10">
    <property type="entry name" value="Transferase(Phosphotransferase) domain 1"/>
    <property type="match status" value="1"/>
</dbReference>
<proteinExistence type="predicted"/>
<dbReference type="SUPFAM" id="SSF48371">
    <property type="entry name" value="ARM repeat"/>
    <property type="match status" value="1"/>
</dbReference>
<gene>
    <name evidence="2" type="ORF">EZS28_025045</name>
</gene>
<accession>A0A5J4VAH0</accession>
<reference evidence="2 3" key="1">
    <citation type="submission" date="2019-03" db="EMBL/GenBank/DDBJ databases">
        <title>Single cell metagenomics reveals metabolic interactions within the superorganism composed of flagellate Streblomastix strix and complex community of Bacteroidetes bacteria on its surface.</title>
        <authorList>
            <person name="Treitli S.C."/>
            <person name="Kolisko M."/>
            <person name="Husnik F."/>
            <person name="Keeling P."/>
            <person name="Hampl V."/>
        </authorList>
    </citation>
    <scope>NUCLEOTIDE SEQUENCE [LARGE SCALE GENOMIC DNA]</scope>
    <source>
        <strain evidence="2">ST1C</strain>
    </source>
</reference>
<comment type="caution">
    <text evidence="2">The sequence shown here is derived from an EMBL/GenBank/DDBJ whole genome shotgun (WGS) entry which is preliminary data.</text>
</comment>
<organism evidence="2 3">
    <name type="scientific">Streblomastix strix</name>
    <dbReference type="NCBI Taxonomy" id="222440"/>
    <lineage>
        <taxon>Eukaryota</taxon>
        <taxon>Metamonada</taxon>
        <taxon>Preaxostyla</taxon>
        <taxon>Oxymonadida</taxon>
        <taxon>Streblomastigidae</taxon>
        <taxon>Streblomastix</taxon>
    </lineage>
</organism>
<sequence>MVVPLPDYIQGELKEMLLNMLNLDADKRPTANELLDTELMQFQAQIDKANENKEQKGIIEELKQRNKEFESKVRNLEIEKVNEKIKTDQAQQGIKNVQLDMEELLKIIKGTLTSSNSKVMKLQDWNEMKQELEKPERGTQLQIDVIRQKKIKTCQQISAYFIGKTDNKIRKQALNAGIADALLKIFSTYPLESITQSHIWAFFELTYIDDDQICYDAFKNINFTGLVRLLDHPDIAVVHRVVISIKNIIRSGSNSTQISSPHPYYQSLASCDGINKLFILFKKNLSKRSKDEASICIGQLFRAKEISNTEMRKEVISNLKAVSLGSDESLKGNVNWGLKYLAQNEVNRAEIEKDGFKIPDDDDD</sequence>
<evidence type="ECO:0000313" key="3">
    <source>
        <dbReference type="Proteomes" id="UP000324800"/>
    </source>
</evidence>
<dbReference type="Proteomes" id="UP000324800">
    <property type="component" value="Unassembled WGS sequence"/>
</dbReference>
<dbReference type="SUPFAM" id="SSF56112">
    <property type="entry name" value="Protein kinase-like (PK-like)"/>
    <property type="match status" value="1"/>
</dbReference>
<feature type="coiled-coil region" evidence="1">
    <location>
        <begin position="32"/>
        <end position="86"/>
    </location>
</feature>
<dbReference type="InterPro" id="IPR011009">
    <property type="entry name" value="Kinase-like_dom_sf"/>
</dbReference>
<dbReference type="InterPro" id="IPR016024">
    <property type="entry name" value="ARM-type_fold"/>
</dbReference>
<dbReference type="InterPro" id="IPR011989">
    <property type="entry name" value="ARM-like"/>
</dbReference>
<evidence type="ECO:0000313" key="2">
    <source>
        <dbReference type="EMBL" id="KAA6379432.1"/>
    </source>
</evidence>
<keyword evidence="1" id="KW-0175">Coiled coil</keyword>
<dbReference type="AlphaFoldDB" id="A0A5J4VAH0"/>
<dbReference type="Gene3D" id="1.25.10.10">
    <property type="entry name" value="Leucine-rich Repeat Variant"/>
    <property type="match status" value="1"/>
</dbReference>
<protein>
    <recommendedName>
        <fullName evidence="4">Protein kinase domain-containing protein</fullName>
    </recommendedName>
</protein>
<evidence type="ECO:0008006" key="4">
    <source>
        <dbReference type="Google" id="ProtNLM"/>
    </source>
</evidence>
<dbReference type="EMBL" id="SNRW01008500">
    <property type="protein sequence ID" value="KAA6379432.1"/>
    <property type="molecule type" value="Genomic_DNA"/>
</dbReference>